<dbReference type="GO" id="GO:0005886">
    <property type="term" value="C:plasma membrane"/>
    <property type="evidence" value="ECO:0007669"/>
    <property type="project" value="UniProtKB-SubCell"/>
</dbReference>
<dbReference type="AlphaFoldDB" id="A0A653LSK9"/>
<evidence type="ECO:0000256" key="4">
    <source>
        <dbReference type="ARBA" id="ARBA00022519"/>
    </source>
</evidence>
<keyword evidence="2" id="KW-0813">Transport</keyword>
<proteinExistence type="inferred from homology"/>
<evidence type="ECO:0000256" key="2">
    <source>
        <dbReference type="ARBA" id="ARBA00022448"/>
    </source>
</evidence>
<evidence type="ECO:0000256" key="9">
    <source>
        <dbReference type="SAM" id="Phobius"/>
    </source>
</evidence>
<keyword evidence="3" id="KW-1003">Cell membrane</keyword>
<evidence type="ECO:0000256" key="5">
    <source>
        <dbReference type="ARBA" id="ARBA00022692"/>
    </source>
</evidence>
<accession>A0A653LSK9</accession>
<dbReference type="Proteomes" id="UP000430202">
    <property type="component" value="Unassembled WGS sequence"/>
</dbReference>
<feature type="transmembrane region" description="Helical" evidence="9">
    <location>
        <begin position="124"/>
        <end position="143"/>
    </location>
</feature>
<dbReference type="EMBL" id="CABWLR010000001">
    <property type="protein sequence ID" value="VXA95021.1"/>
    <property type="molecule type" value="Genomic_DNA"/>
</dbReference>
<evidence type="ECO:0000313" key="11">
    <source>
        <dbReference type="Proteomes" id="UP000430202"/>
    </source>
</evidence>
<feature type="transmembrane region" description="Helical" evidence="9">
    <location>
        <begin position="62"/>
        <end position="81"/>
    </location>
</feature>
<gene>
    <name evidence="10" type="ORF">MARI151_10115</name>
</gene>
<comment type="subcellular location">
    <subcellularLocation>
        <location evidence="1">Cell inner membrane</location>
        <topology evidence="1">Multi-pass membrane protein</topology>
    </subcellularLocation>
</comment>
<protein>
    <submittedName>
        <fullName evidence="10">Uncharacterized protein</fullName>
    </submittedName>
</protein>
<evidence type="ECO:0000256" key="1">
    <source>
        <dbReference type="ARBA" id="ARBA00004429"/>
    </source>
</evidence>
<keyword evidence="6 9" id="KW-1133">Transmembrane helix</keyword>
<feature type="transmembrane region" description="Helical" evidence="9">
    <location>
        <begin position="12"/>
        <end position="28"/>
    </location>
</feature>
<dbReference type="PANTHER" id="PTHR30574">
    <property type="entry name" value="INNER MEMBRANE PROTEIN YEDE"/>
    <property type="match status" value="1"/>
</dbReference>
<comment type="similarity">
    <text evidence="8">Belongs to the TsuA/YedE (TC 9.B.102) family.</text>
</comment>
<organism evidence="10 11">
    <name type="scientific">Maribacter litoralis</name>
    <dbReference type="NCBI Taxonomy" id="2059726"/>
    <lineage>
        <taxon>Bacteria</taxon>
        <taxon>Pseudomonadati</taxon>
        <taxon>Bacteroidota</taxon>
        <taxon>Flavobacteriia</taxon>
        <taxon>Flavobacteriales</taxon>
        <taxon>Flavobacteriaceae</taxon>
        <taxon>Maribacter</taxon>
    </lineage>
</organism>
<sequence>MNLIYDPWPWYVAGPLIAGTMFVLLYIGKQFGMSSNLRTMCSIGGAGKYSDFFKFDWKAQRWNLIVVLGAVIGGFIASEFMSNNTVEINPEVAQQLSTDYGIESAGKAYLPPELFATENLSDPFVLGVLILGGFMVGFGARYAGGCTSGHAISGLSNLQLPSLIAVIGFFIGGLVMIHLLFPLIFS</sequence>
<dbReference type="InterPro" id="IPR007272">
    <property type="entry name" value="Sulf_transp_TsuA/YedE"/>
</dbReference>
<keyword evidence="11" id="KW-1185">Reference proteome</keyword>
<evidence type="ECO:0000256" key="3">
    <source>
        <dbReference type="ARBA" id="ARBA00022475"/>
    </source>
</evidence>
<evidence type="ECO:0000256" key="6">
    <source>
        <dbReference type="ARBA" id="ARBA00022989"/>
    </source>
</evidence>
<name>A0A653LSK9_9FLAO</name>
<evidence type="ECO:0000313" key="10">
    <source>
        <dbReference type="EMBL" id="VXA95021.1"/>
    </source>
</evidence>
<keyword evidence="5 9" id="KW-0812">Transmembrane</keyword>
<evidence type="ECO:0000256" key="7">
    <source>
        <dbReference type="ARBA" id="ARBA00023136"/>
    </source>
</evidence>
<dbReference type="OrthoDB" id="9814020at2"/>
<dbReference type="PANTHER" id="PTHR30574:SF1">
    <property type="entry name" value="SULPHUR TRANSPORT DOMAIN-CONTAINING PROTEIN"/>
    <property type="match status" value="1"/>
</dbReference>
<keyword evidence="7 9" id="KW-0472">Membrane</keyword>
<evidence type="ECO:0000256" key="8">
    <source>
        <dbReference type="ARBA" id="ARBA00035655"/>
    </source>
</evidence>
<dbReference type="Pfam" id="PF04143">
    <property type="entry name" value="Sulf_transp"/>
    <property type="match status" value="1"/>
</dbReference>
<keyword evidence="4" id="KW-0997">Cell inner membrane</keyword>
<dbReference type="RefSeq" id="WP_116769502.1">
    <property type="nucleotide sequence ID" value="NZ_LR733271.1"/>
</dbReference>
<reference evidence="10 11" key="1">
    <citation type="submission" date="2019-10" db="EMBL/GenBank/DDBJ databases">
        <authorList>
            <person name="Karimi E."/>
        </authorList>
    </citation>
    <scope>NUCLEOTIDE SEQUENCE [LARGE SCALE GENOMIC DNA]</scope>
    <source>
        <strain evidence="10">Maribacter sp. 151</strain>
    </source>
</reference>
<feature type="transmembrane region" description="Helical" evidence="9">
    <location>
        <begin position="163"/>
        <end position="185"/>
    </location>
</feature>